<evidence type="ECO:0000256" key="3">
    <source>
        <dbReference type="ARBA" id="ARBA00008234"/>
    </source>
</evidence>
<feature type="compositionally biased region" description="Low complexity" evidence="10">
    <location>
        <begin position="1"/>
        <end position="40"/>
    </location>
</feature>
<dbReference type="GO" id="GO:0046872">
    <property type="term" value="F:metal ion binding"/>
    <property type="evidence" value="ECO:0007669"/>
    <property type="project" value="UniProtKB-KW"/>
</dbReference>
<evidence type="ECO:0000256" key="6">
    <source>
        <dbReference type="ARBA" id="ARBA00022729"/>
    </source>
</evidence>
<feature type="region of interest" description="Disordered" evidence="10">
    <location>
        <begin position="799"/>
        <end position="819"/>
    </location>
</feature>
<dbReference type="InterPro" id="IPR004843">
    <property type="entry name" value="Calcineurin-like_PHP"/>
</dbReference>
<dbReference type="GO" id="GO:0005615">
    <property type="term" value="C:extracellular space"/>
    <property type="evidence" value="ECO:0007669"/>
    <property type="project" value="TreeGrafter"/>
</dbReference>
<reference evidence="14 15" key="1">
    <citation type="submission" date="2016-11" db="EMBL/GenBank/DDBJ databases">
        <authorList>
            <person name="Jaros S."/>
            <person name="Januszkiewicz K."/>
            <person name="Wedrychowicz H."/>
        </authorList>
    </citation>
    <scope>NUCLEOTIDE SEQUENCE [LARGE SCALE GENOMIC DNA]</scope>
</reference>
<evidence type="ECO:0000259" key="12">
    <source>
        <dbReference type="Pfam" id="PF00149"/>
    </source>
</evidence>
<evidence type="ECO:0000256" key="9">
    <source>
        <dbReference type="ARBA" id="ARBA00023180"/>
    </source>
</evidence>
<feature type="region of interest" description="Disordered" evidence="10">
    <location>
        <begin position="1"/>
        <end position="125"/>
    </location>
</feature>
<dbReference type="STRING" id="796604.A0A2X0LTA7"/>
<evidence type="ECO:0000256" key="10">
    <source>
        <dbReference type="SAM" id="MobiDB-lite"/>
    </source>
</evidence>
<keyword evidence="7" id="KW-0378">Hydrolase</keyword>
<dbReference type="CDD" id="cd00842">
    <property type="entry name" value="MPP_ASMase"/>
    <property type="match status" value="1"/>
</dbReference>
<dbReference type="InterPro" id="IPR041805">
    <property type="entry name" value="ASMase/PPN1_MPP"/>
</dbReference>
<keyword evidence="9" id="KW-0325">Glycoprotein</keyword>
<evidence type="ECO:0000256" key="1">
    <source>
        <dbReference type="ARBA" id="ARBA00001947"/>
    </source>
</evidence>
<keyword evidence="11" id="KW-1133">Transmembrane helix</keyword>
<keyword evidence="11" id="KW-0812">Transmembrane</keyword>
<dbReference type="Gene3D" id="3.60.21.10">
    <property type="match status" value="1"/>
</dbReference>
<evidence type="ECO:0000256" key="2">
    <source>
        <dbReference type="ARBA" id="ARBA00004613"/>
    </source>
</evidence>
<feature type="region of interest" description="Disordered" evidence="10">
    <location>
        <begin position="889"/>
        <end position="909"/>
    </location>
</feature>
<comment type="subcellular location">
    <subcellularLocation>
        <location evidence="2">Secreted</location>
    </subcellularLocation>
</comment>
<comment type="cofactor">
    <cofactor evidence="1">
        <name>Zn(2+)</name>
        <dbReference type="ChEBI" id="CHEBI:29105"/>
    </cofactor>
</comment>
<proteinExistence type="inferred from homology"/>
<dbReference type="InterPro" id="IPR029052">
    <property type="entry name" value="Metallo-depent_PP-like"/>
</dbReference>
<keyword evidence="15" id="KW-1185">Reference proteome</keyword>
<keyword evidence="5" id="KW-0479">Metal-binding</keyword>
<evidence type="ECO:0000256" key="5">
    <source>
        <dbReference type="ARBA" id="ARBA00022723"/>
    </source>
</evidence>
<organism evidence="14 15">
    <name type="scientific">Microbotryum silenes-dioicae</name>
    <dbReference type="NCBI Taxonomy" id="796604"/>
    <lineage>
        <taxon>Eukaryota</taxon>
        <taxon>Fungi</taxon>
        <taxon>Dikarya</taxon>
        <taxon>Basidiomycota</taxon>
        <taxon>Pucciniomycotina</taxon>
        <taxon>Microbotryomycetes</taxon>
        <taxon>Microbotryales</taxon>
        <taxon>Microbotryaceae</taxon>
        <taxon>Microbotryum</taxon>
    </lineage>
</organism>
<dbReference type="Pfam" id="PF00149">
    <property type="entry name" value="Metallophos"/>
    <property type="match status" value="1"/>
</dbReference>
<dbReference type="PANTHER" id="PTHR10340">
    <property type="entry name" value="SPHINGOMYELIN PHOSPHODIESTERASE"/>
    <property type="match status" value="1"/>
</dbReference>
<feature type="domain" description="Calcineurin-like phosphoesterase" evidence="12">
    <location>
        <begin position="347"/>
        <end position="630"/>
    </location>
</feature>
<keyword evidence="6" id="KW-0732">Signal</keyword>
<feature type="compositionally biased region" description="Polar residues" evidence="10">
    <location>
        <begin position="147"/>
        <end position="156"/>
    </location>
</feature>
<feature type="domain" description="Sphingomyelin phosphodiesterase C-terminal" evidence="13">
    <location>
        <begin position="656"/>
        <end position="786"/>
    </location>
</feature>
<evidence type="ECO:0000256" key="7">
    <source>
        <dbReference type="ARBA" id="ARBA00022801"/>
    </source>
</evidence>
<feature type="compositionally biased region" description="Low complexity" evidence="10">
    <location>
        <begin position="76"/>
        <end position="92"/>
    </location>
</feature>
<dbReference type="EMBL" id="FQNC01000015">
    <property type="protein sequence ID" value="SGY18076.1"/>
    <property type="molecule type" value="Genomic_DNA"/>
</dbReference>
<evidence type="ECO:0000313" key="14">
    <source>
        <dbReference type="EMBL" id="SGY18076.1"/>
    </source>
</evidence>
<feature type="region of interest" description="Disordered" evidence="10">
    <location>
        <begin position="145"/>
        <end position="191"/>
    </location>
</feature>
<name>A0A2X0LTA7_9BASI</name>
<dbReference type="InterPro" id="IPR045473">
    <property type="entry name" value="ASM_C"/>
</dbReference>
<keyword evidence="8" id="KW-0862">Zinc</keyword>
<accession>A0A2X0LTA7</accession>
<evidence type="ECO:0000313" key="15">
    <source>
        <dbReference type="Proteomes" id="UP000249464"/>
    </source>
</evidence>
<dbReference type="Pfam" id="PF19272">
    <property type="entry name" value="ASMase_C"/>
    <property type="match status" value="1"/>
</dbReference>
<dbReference type="AlphaFoldDB" id="A0A2X0LTA7"/>
<evidence type="ECO:0000256" key="4">
    <source>
        <dbReference type="ARBA" id="ARBA00022525"/>
    </source>
</evidence>
<gene>
    <name evidence="14" type="primary">BQ5605_C015g07970</name>
    <name evidence="14" type="ORF">BQ5605_C015G07970</name>
</gene>
<keyword evidence="11" id="KW-0472">Membrane</keyword>
<dbReference type="SUPFAM" id="SSF56300">
    <property type="entry name" value="Metallo-dependent phosphatases"/>
    <property type="match status" value="1"/>
</dbReference>
<protein>
    <submittedName>
        <fullName evidence="14">BQ5605_C015g07970 protein</fullName>
    </submittedName>
</protein>
<dbReference type="GO" id="GO:0008081">
    <property type="term" value="F:phosphoric diester hydrolase activity"/>
    <property type="evidence" value="ECO:0007669"/>
    <property type="project" value="TreeGrafter"/>
</dbReference>
<evidence type="ECO:0000256" key="11">
    <source>
        <dbReference type="SAM" id="Phobius"/>
    </source>
</evidence>
<dbReference type="Proteomes" id="UP000249464">
    <property type="component" value="Unassembled WGS sequence"/>
</dbReference>
<feature type="compositionally biased region" description="Low complexity" evidence="10">
    <location>
        <begin position="104"/>
        <end position="116"/>
    </location>
</feature>
<feature type="transmembrane region" description="Helical" evidence="11">
    <location>
        <begin position="199"/>
        <end position="216"/>
    </location>
</feature>
<evidence type="ECO:0000256" key="8">
    <source>
        <dbReference type="ARBA" id="ARBA00022833"/>
    </source>
</evidence>
<keyword evidence="4" id="KW-0964">Secreted</keyword>
<comment type="similarity">
    <text evidence="3">Belongs to the acid sphingomyelinase family.</text>
</comment>
<dbReference type="PANTHER" id="PTHR10340:SF34">
    <property type="entry name" value="SPHINGOMYELIN PHOSPHODIESTERASE"/>
    <property type="match status" value="1"/>
</dbReference>
<evidence type="ECO:0000259" key="13">
    <source>
        <dbReference type="Pfam" id="PF19272"/>
    </source>
</evidence>
<sequence length="909" mass="100288">MRSSAQDAPTASTTATASSSYTRRANFAAAVARASRQAAATHGVDGNSPRGQPIPSPNRSKSKSNHTATPPPSTPSTPSTSSTPSTPSTPSTVAHPETTPLLQSHASSSTSHYSSTPKRPSPLSHQLTATTLASSTSSLATLSTTLPNYGTLSPPTSGVSSPNRSSRRPSGVRHGESGSSLPSPGDTKPSKAGQIRSRLLFVLIALLLTICVYASFVDDFMGDVEAAISCGACIGLLVPLQALAHVGDDAFVDFFVGFCSKLRIEDEDVCAGAIGTQAPILAHDLRSISLASHAAKNFCSTVFGLCPLQRTIPYSVQFLDGSQGNDDTRRLMERPRKVWKSKGRDPLKVVHLSDVHIDRNYLEGADTICSKVICCRDYGERSLGPNISHPAGKCDAPPDLMESMFRAIDRFVPDRAFTIFTGDVVESAVWTVNKPKVTSDLEAWHKDMVRNPATPSYPVIGNHDVAPVNAFPRTTSWNRESENSTTSPEMPSTLAIARTASDWVFELAARDWEKWIGPRASRQVREHYGCYSRVHPGTQLRIISLNTNYWYKQNFWLYDHDQPLWDPNGILTWLSHELHAAEKAGQRAWIIGHMPFGKVDALRDQSNYASQIFDRYHDTIAAHFYGHSHVDEFEISYPDYGDRRAETAHGIAYISGALTPASGNPVFRLYHVDPDTYEVLDFIPYYTNKSERSFQIDPVWKPYYSARESYGTILEENGFGDLRPKEGESLSGKFWHRVTEVFEKNETAFQIFTNRLSRGGKIEDCSGPICKNNTICMLRSMRSESNCAVIQPGLSFKDQKRDTEAVTEPQRGEGEEEFAQSRQHDFFACEGPGLGSMLRKIAQGGFDMSKVDRKERGKMMGMQAFGEGGDRTGRLGVFEGMLKERVEVERRKKKRGKTSGLLSRFKRAE</sequence>